<reference evidence="1 2" key="1">
    <citation type="journal article" date="2016" name="Mol. Biol. Evol.">
        <title>Comparative Genomics of Early-Diverging Mushroom-Forming Fungi Provides Insights into the Origins of Lignocellulose Decay Capabilities.</title>
        <authorList>
            <person name="Nagy L.G."/>
            <person name="Riley R."/>
            <person name="Tritt A."/>
            <person name="Adam C."/>
            <person name="Daum C."/>
            <person name="Floudas D."/>
            <person name="Sun H."/>
            <person name="Yadav J.S."/>
            <person name="Pangilinan J."/>
            <person name="Larsson K.H."/>
            <person name="Matsuura K."/>
            <person name="Barry K."/>
            <person name="Labutti K."/>
            <person name="Kuo R."/>
            <person name="Ohm R.A."/>
            <person name="Bhattacharya S.S."/>
            <person name="Shirouzu T."/>
            <person name="Yoshinaga Y."/>
            <person name="Martin F.M."/>
            <person name="Grigoriev I.V."/>
            <person name="Hibbett D.S."/>
        </authorList>
    </citation>
    <scope>NUCLEOTIDE SEQUENCE [LARGE SCALE GENOMIC DNA]</scope>
    <source>
        <strain evidence="1 2">HHB12733</strain>
    </source>
</reference>
<gene>
    <name evidence="1" type="ORF">CALCODRAFT_430226</name>
</gene>
<dbReference type="EMBL" id="KV423936">
    <property type="protein sequence ID" value="KZT59869.1"/>
    <property type="molecule type" value="Genomic_DNA"/>
</dbReference>
<organism evidence="1 2">
    <name type="scientific">Calocera cornea HHB12733</name>
    <dbReference type="NCBI Taxonomy" id="1353952"/>
    <lineage>
        <taxon>Eukaryota</taxon>
        <taxon>Fungi</taxon>
        <taxon>Dikarya</taxon>
        <taxon>Basidiomycota</taxon>
        <taxon>Agaricomycotina</taxon>
        <taxon>Dacrymycetes</taxon>
        <taxon>Dacrymycetales</taxon>
        <taxon>Dacrymycetaceae</taxon>
        <taxon>Calocera</taxon>
    </lineage>
</organism>
<evidence type="ECO:0000313" key="2">
    <source>
        <dbReference type="Proteomes" id="UP000076842"/>
    </source>
</evidence>
<protein>
    <submittedName>
        <fullName evidence="1">Uncharacterized protein</fullName>
    </submittedName>
</protein>
<dbReference type="AlphaFoldDB" id="A0A165HXD0"/>
<dbReference type="InParanoid" id="A0A165HXD0"/>
<name>A0A165HXD0_9BASI</name>
<feature type="non-terminal residue" evidence="1">
    <location>
        <position position="1"/>
    </location>
</feature>
<evidence type="ECO:0000313" key="1">
    <source>
        <dbReference type="EMBL" id="KZT59869.1"/>
    </source>
</evidence>
<accession>A0A165HXD0</accession>
<proteinExistence type="predicted"/>
<dbReference type="OrthoDB" id="3041043at2759"/>
<sequence length="140" mass="16168">AIHQLLPFTMAHPFDSCDFSRLAVLAARDANARDNVSEYLLQSWHINAVLFKFFPTERCNAFRLLMFKTGAVISGSQALQLLMRTDYPGSDLDVYLHYRHAHQFDAFLAHEGYTLQVEPARNNFYIPGQRLWSGEHFLFT</sequence>
<dbReference type="Proteomes" id="UP000076842">
    <property type="component" value="Unassembled WGS sequence"/>
</dbReference>
<keyword evidence="2" id="KW-1185">Reference proteome</keyword>